<protein>
    <submittedName>
        <fullName evidence="1">Uncharacterized protein</fullName>
    </submittedName>
</protein>
<proteinExistence type="predicted"/>
<name>A0A4Z2DZH4_9TELE</name>
<evidence type="ECO:0000313" key="1">
    <source>
        <dbReference type="EMBL" id="TNN21552.1"/>
    </source>
</evidence>
<sequence>MAVGREPLGVMDGACVEPLPALTATATPETTRASEPLFVLERHDVPHPHEHGDVGTASRRSVRLISWNLHWKLEIREFQFTNAALSLWLTEERGGAESLLTEERGGAESLLTEERV</sequence>
<keyword evidence="2" id="KW-1185">Reference proteome</keyword>
<comment type="caution">
    <text evidence="1">The sequence shown here is derived from an EMBL/GenBank/DDBJ whole genome shotgun (WGS) entry which is preliminary data.</text>
</comment>
<evidence type="ECO:0000313" key="2">
    <source>
        <dbReference type="Proteomes" id="UP000314294"/>
    </source>
</evidence>
<accession>A0A4Z2DZH4</accession>
<organism evidence="1 2">
    <name type="scientific">Liparis tanakae</name>
    <name type="common">Tanaka's snailfish</name>
    <dbReference type="NCBI Taxonomy" id="230148"/>
    <lineage>
        <taxon>Eukaryota</taxon>
        <taxon>Metazoa</taxon>
        <taxon>Chordata</taxon>
        <taxon>Craniata</taxon>
        <taxon>Vertebrata</taxon>
        <taxon>Euteleostomi</taxon>
        <taxon>Actinopterygii</taxon>
        <taxon>Neopterygii</taxon>
        <taxon>Teleostei</taxon>
        <taxon>Neoteleostei</taxon>
        <taxon>Acanthomorphata</taxon>
        <taxon>Eupercaria</taxon>
        <taxon>Perciformes</taxon>
        <taxon>Cottioidei</taxon>
        <taxon>Cottales</taxon>
        <taxon>Liparidae</taxon>
        <taxon>Liparis</taxon>
    </lineage>
</organism>
<dbReference type="AlphaFoldDB" id="A0A4Z2DZH4"/>
<dbReference type="EMBL" id="SRLO01027332">
    <property type="protein sequence ID" value="TNN21552.1"/>
    <property type="molecule type" value="Genomic_DNA"/>
</dbReference>
<gene>
    <name evidence="1" type="ORF">EYF80_068336</name>
</gene>
<reference evidence="1 2" key="1">
    <citation type="submission" date="2019-03" db="EMBL/GenBank/DDBJ databases">
        <title>First draft genome of Liparis tanakae, snailfish: a comprehensive survey of snailfish specific genes.</title>
        <authorList>
            <person name="Kim W."/>
            <person name="Song I."/>
            <person name="Jeong J.-H."/>
            <person name="Kim D."/>
            <person name="Kim S."/>
            <person name="Ryu S."/>
            <person name="Song J.Y."/>
            <person name="Lee S.K."/>
        </authorList>
    </citation>
    <scope>NUCLEOTIDE SEQUENCE [LARGE SCALE GENOMIC DNA]</scope>
    <source>
        <tissue evidence="1">Muscle</tissue>
    </source>
</reference>
<dbReference type="Proteomes" id="UP000314294">
    <property type="component" value="Unassembled WGS sequence"/>
</dbReference>